<keyword evidence="3" id="KW-0472">Membrane</keyword>
<evidence type="ECO:0000256" key="6">
    <source>
        <dbReference type="ARBA" id="ARBA00023288"/>
    </source>
</evidence>
<name>A0A562SN66_9HYPH</name>
<sequence length="81" mass="8210">MASKGMLKHSVLIGLAVALLLGGCGRRGSLEQPPQAGAVADPSASAGFSADFDGGDNTVGTGRGVEQPEPISERFPLDFLI</sequence>
<keyword evidence="2" id="KW-0732">Signal</keyword>
<dbReference type="EMBL" id="VLLF01000008">
    <property type="protein sequence ID" value="TWI82757.1"/>
    <property type="molecule type" value="Genomic_DNA"/>
</dbReference>
<keyword evidence="9" id="KW-1185">Reference proteome</keyword>
<keyword evidence="4" id="KW-0564">Palmitate</keyword>
<accession>A0A562SN66</accession>
<evidence type="ECO:0000256" key="7">
    <source>
        <dbReference type="SAM" id="MobiDB-lite"/>
    </source>
</evidence>
<evidence type="ECO:0000256" key="5">
    <source>
        <dbReference type="ARBA" id="ARBA00023237"/>
    </source>
</evidence>
<comment type="caution">
    <text evidence="8">The sequence shown here is derived from an EMBL/GenBank/DDBJ whole genome shotgun (WGS) entry which is preliminary data.</text>
</comment>
<comment type="subcellular location">
    <subcellularLocation>
        <location evidence="1">Cell outer membrane</location>
        <topology evidence="1">Lipid-anchor</topology>
    </subcellularLocation>
</comment>
<feature type="compositionally biased region" description="Basic and acidic residues" evidence="7">
    <location>
        <begin position="71"/>
        <end position="81"/>
    </location>
</feature>
<evidence type="ECO:0000256" key="3">
    <source>
        <dbReference type="ARBA" id="ARBA00023136"/>
    </source>
</evidence>
<dbReference type="Proteomes" id="UP000320593">
    <property type="component" value="Unassembled WGS sequence"/>
</dbReference>
<dbReference type="AlphaFoldDB" id="A0A562SN66"/>
<organism evidence="8 9">
    <name type="scientific">Roseibium hamelinense</name>
    <dbReference type="NCBI Taxonomy" id="150831"/>
    <lineage>
        <taxon>Bacteria</taxon>
        <taxon>Pseudomonadati</taxon>
        <taxon>Pseudomonadota</taxon>
        <taxon>Alphaproteobacteria</taxon>
        <taxon>Hyphomicrobiales</taxon>
        <taxon>Stappiaceae</taxon>
        <taxon>Roseibium</taxon>
    </lineage>
</organism>
<proteinExistence type="predicted"/>
<dbReference type="RefSeq" id="WP_145345435.1">
    <property type="nucleotide sequence ID" value="NZ_SMLY01000078.1"/>
</dbReference>
<dbReference type="PROSITE" id="PS51257">
    <property type="entry name" value="PROKAR_LIPOPROTEIN"/>
    <property type="match status" value="1"/>
</dbReference>
<reference evidence="8 9" key="1">
    <citation type="submission" date="2019-07" db="EMBL/GenBank/DDBJ databases">
        <title>Genomic Encyclopedia of Archaeal and Bacterial Type Strains, Phase II (KMG-II): from individual species to whole genera.</title>
        <authorList>
            <person name="Goeker M."/>
        </authorList>
    </citation>
    <scope>NUCLEOTIDE SEQUENCE [LARGE SCALE GENOMIC DNA]</scope>
    <source>
        <strain evidence="8 9">ATCC BAA-252</strain>
    </source>
</reference>
<gene>
    <name evidence="8" type="ORF">JM93_03271</name>
</gene>
<evidence type="ECO:0000256" key="1">
    <source>
        <dbReference type="ARBA" id="ARBA00004459"/>
    </source>
</evidence>
<feature type="region of interest" description="Disordered" evidence="7">
    <location>
        <begin position="31"/>
        <end position="81"/>
    </location>
</feature>
<evidence type="ECO:0000313" key="8">
    <source>
        <dbReference type="EMBL" id="TWI82757.1"/>
    </source>
</evidence>
<dbReference type="NCBIfam" id="NF047847">
    <property type="entry name" value="SS_mature_LptM"/>
    <property type="match status" value="1"/>
</dbReference>
<protein>
    <recommendedName>
        <fullName evidence="10">Lipoprotein</fullName>
    </recommendedName>
</protein>
<evidence type="ECO:0000313" key="9">
    <source>
        <dbReference type="Proteomes" id="UP000320593"/>
    </source>
</evidence>
<evidence type="ECO:0008006" key="10">
    <source>
        <dbReference type="Google" id="ProtNLM"/>
    </source>
</evidence>
<evidence type="ECO:0000256" key="2">
    <source>
        <dbReference type="ARBA" id="ARBA00022729"/>
    </source>
</evidence>
<dbReference type="InterPro" id="IPR032831">
    <property type="entry name" value="LptM_cons"/>
</dbReference>
<keyword evidence="6" id="KW-0449">Lipoprotein</keyword>
<keyword evidence="5" id="KW-0998">Cell outer membrane</keyword>
<evidence type="ECO:0000256" key="4">
    <source>
        <dbReference type="ARBA" id="ARBA00023139"/>
    </source>
</evidence>